<evidence type="ECO:0000256" key="3">
    <source>
        <dbReference type="ARBA" id="ARBA00022833"/>
    </source>
</evidence>
<accession>A0A9P6JQ73</accession>
<evidence type="ECO:0000256" key="5">
    <source>
        <dbReference type="SAM" id="MobiDB-lite"/>
    </source>
</evidence>
<dbReference type="AlphaFoldDB" id="A0A9P6JQ73"/>
<dbReference type="InterPro" id="IPR013939">
    <property type="entry name" value="Regulatory_Dfp1/Him1"/>
</dbReference>
<name>A0A9P6JQ73_9AGAR</name>
<evidence type="ECO:0000256" key="1">
    <source>
        <dbReference type="ARBA" id="ARBA00022723"/>
    </source>
</evidence>
<evidence type="ECO:0000259" key="6">
    <source>
        <dbReference type="PROSITE" id="PS51265"/>
    </source>
</evidence>
<dbReference type="Gene3D" id="6.10.250.3410">
    <property type="entry name" value="DBF zinc finger"/>
    <property type="match status" value="1"/>
</dbReference>
<dbReference type="GO" id="GO:0003676">
    <property type="term" value="F:nucleic acid binding"/>
    <property type="evidence" value="ECO:0007669"/>
    <property type="project" value="InterPro"/>
</dbReference>
<dbReference type="PANTHER" id="PTHR15375">
    <property type="entry name" value="ACTIVATOR OF S-PHASE KINASE-RELATED"/>
    <property type="match status" value="1"/>
</dbReference>
<dbReference type="EMBL" id="MU157847">
    <property type="protein sequence ID" value="KAF9529307.1"/>
    <property type="molecule type" value="Genomic_DNA"/>
</dbReference>
<reference evidence="7" key="1">
    <citation type="submission" date="2020-11" db="EMBL/GenBank/DDBJ databases">
        <authorList>
            <consortium name="DOE Joint Genome Institute"/>
            <person name="Ahrendt S."/>
            <person name="Riley R."/>
            <person name="Andreopoulos W."/>
            <person name="Labutti K."/>
            <person name="Pangilinan J."/>
            <person name="Ruiz-Duenas F.J."/>
            <person name="Barrasa J.M."/>
            <person name="Sanchez-Garcia M."/>
            <person name="Camarero S."/>
            <person name="Miyauchi S."/>
            <person name="Serrano A."/>
            <person name="Linde D."/>
            <person name="Babiker R."/>
            <person name="Drula E."/>
            <person name="Ayuso-Fernandez I."/>
            <person name="Pacheco R."/>
            <person name="Padilla G."/>
            <person name="Ferreira P."/>
            <person name="Barriuso J."/>
            <person name="Kellner H."/>
            <person name="Castanera R."/>
            <person name="Alfaro M."/>
            <person name="Ramirez L."/>
            <person name="Pisabarro A.G."/>
            <person name="Kuo A."/>
            <person name="Tritt A."/>
            <person name="Lipzen A."/>
            <person name="He G."/>
            <person name="Yan M."/>
            <person name="Ng V."/>
            <person name="Cullen D."/>
            <person name="Martin F."/>
            <person name="Rosso M.-N."/>
            <person name="Henrissat B."/>
            <person name="Hibbett D."/>
            <person name="Martinez A.T."/>
            <person name="Grigoriev I.V."/>
        </authorList>
    </citation>
    <scope>NUCLEOTIDE SEQUENCE</scope>
    <source>
        <strain evidence="7">CBS 506.95</strain>
    </source>
</reference>
<proteinExistence type="predicted"/>
<dbReference type="Proteomes" id="UP000807306">
    <property type="component" value="Unassembled WGS sequence"/>
</dbReference>
<dbReference type="OrthoDB" id="21380at2759"/>
<dbReference type="GO" id="GO:0043539">
    <property type="term" value="F:protein serine/threonine kinase activator activity"/>
    <property type="evidence" value="ECO:0007669"/>
    <property type="project" value="TreeGrafter"/>
</dbReference>
<dbReference type="InterPro" id="IPR006572">
    <property type="entry name" value="Znf_DBF"/>
</dbReference>
<dbReference type="GO" id="GO:0010571">
    <property type="term" value="P:positive regulation of nuclear cell cycle DNA replication"/>
    <property type="evidence" value="ECO:0007669"/>
    <property type="project" value="TreeGrafter"/>
</dbReference>
<keyword evidence="1" id="KW-0479">Metal-binding</keyword>
<dbReference type="Pfam" id="PF22437">
    <property type="entry name" value="DBF4_BRCT"/>
    <property type="match status" value="1"/>
</dbReference>
<dbReference type="SMART" id="SM00586">
    <property type="entry name" value="ZnF_DBF"/>
    <property type="match status" value="1"/>
</dbReference>
<evidence type="ECO:0000313" key="8">
    <source>
        <dbReference type="Proteomes" id="UP000807306"/>
    </source>
</evidence>
<evidence type="ECO:0000256" key="2">
    <source>
        <dbReference type="ARBA" id="ARBA00022771"/>
    </source>
</evidence>
<dbReference type="Pfam" id="PF08630">
    <property type="entry name" value="Dfp1_Him1_M"/>
    <property type="match status" value="1"/>
</dbReference>
<gene>
    <name evidence="7" type="ORF">CPB83DRAFT_906263</name>
</gene>
<feature type="region of interest" description="Disordered" evidence="5">
    <location>
        <begin position="1"/>
        <end position="86"/>
    </location>
</feature>
<dbReference type="GO" id="GO:1901987">
    <property type="term" value="P:regulation of cell cycle phase transition"/>
    <property type="evidence" value="ECO:0007669"/>
    <property type="project" value="TreeGrafter"/>
</dbReference>
<organism evidence="7 8">
    <name type="scientific">Crepidotus variabilis</name>
    <dbReference type="NCBI Taxonomy" id="179855"/>
    <lineage>
        <taxon>Eukaryota</taxon>
        <taxon>Fungi</taxon>
        <taxon>Dikarya</taxon>
        <taxon>Basidiomycota</taxon>
        <taxon>Agaricomycotina</taxon>
        <taxon>Agaricomycetes</taxon>
        <taxon>Agaricomycetidae</taxon>
        <taxon>Agaricales</taxon>
        <taxon>Agaricineae</taxon>
        <taxon>Crepidotaceae</taxon>
        <taxon>Crepidotus</taxon>
    </lineage>
</organism>
<sequence>MASVCIPHRRPLSNRTLHQSPSKVGRVVSGSKRARSPDHGVSHTLHAQKRARPTNSIPAVSASTSMVGPSKSGTSTKDKDTLRQEQAKEFRDKYRKAFPAWKFYFDTAHSLSEDLSDLKADVSSMKGHIVQFFDGSVTHVISDRPLPLKANSDKENEQTIESQKHSLKSPVKLLKSNNDCLQQAVDRGMKIWKASKLRSVLDRCISLPSAKASTSARPSQRKIIATQKAALSKLLAAEKIHGTTERDPSERRNNYQYFAPDSHFVLIEDIHQQLATLSAHEYPAIKDSDAKKPWPVLYCHPQARNPFLPFDEREKRRWDKVQKAEKDEEEQRAQRKKQREIAALKRKAESKKVGDLRRSVSLSNLQRQLTNPVDDYVDLDADGDELYESAKASGYLASGNGAYVAASGNSVGITSTTGTTSTSGRTFRSFSLKLPGNIAQRMKDQIVTSRRVGLKDKAGPMGPPALPERHTLKKSKSMNIVKSTKREEGTKPGYCESCRSKFKDFDDHLISNKHIAFSRNPANFEALDFVIGQLKRQTCDEVEQEERERLSRFRSRCRATLRTTSMQTTPT</sequence>
<keyword evidence="8" id="KW-1185">Reference proteome</keyword>
<keyword evidence="3" id="KW-0862">Zinc</keyword>
<dbReference type="Pfam" id="PF07535">
    <property type="entry name" value="zf-DBF"/>
    <property type="match status" value="1"/>
</dbReference>
<evidence type="ECO:0000313" key="7">
    <source>
        <dbReference type="EMBL" id="KAF9529307.1"/>
    </source>
</evidence>
<dbReference type="InterPro" id="IPR051590">
    <property type="entry name" value="Replication_Regulatory_Kinase"/>
</dbReference>
<feature type="domain" description="DBF4-type" evidence="6">
    <location>
        <begin position="488"/>
        <end position="537"/>
    </location>
</feature>
<feature type="compositionally biased region" description="Basic and acidic residues" evidence="5">
    <location>
        <begin position="76"/>
        <end position="86"/>
    </location>
</feature>
<protein>
    <submittedName>
        <fullName evidence="7">Dfp1/Him1, central region-domain-containing protein</fullName>
    </submittedName>
</protein>
<dbReference type="Gene3D" id="3.40.50.10190">
    <property type="entry name" value="BRCT domain"/>
    <property type="match status" value="1"/>
</dbReference>
<keyword evidence="2 4" id="KW-0863">Zinc-finger</keyword>
<dbReference type="FunFam" id="6.10.250.3410:FF:000001">
    <property type="entry name" value="Protein DBF4 homolog A"/>
    <property type="match status" value="1"/>
</dbReference>
<dbReference type="PANTHER" id="PTHR15375:SF26">
    <property type="entry name" value="PROTEIN CHIFFON"/>
    <property type="match status" value="1"/>
</dbReference>
<dbReference type="InterPro" id="IPR036420">
    <property type="entry name" value="BRCT_dom_sf"/>
</dbReference>
<evidence type="ECO:0000256" key="4">
    <source>
        <dbReference type="PROSITE-ProRule" id="PRU00600"/>
    </source>
</evidence>
<feature type="compositionally biased region" description="Polar residues" evidence="5">
    <location>
        <begin position="13"/>
        <end position="22"/>
    </location>
</feature>
<dbReference type="GO" id="GO:0008270">
    <property type="term" value="F:zinc ion binding"/>
    <property type="evidence" value="ECO:0007669"/>
    <property type="project" value="UniProtKB-KW"/>
</dbReference>
<dbReference type="GO" id="GO:0031431">
    <property type="term" value="C:Dbf4-dependent protein kinase complex"/>
    <property type="evidence" value="ECO:0007669"/>
    <property type="project" value="TreeGrafter"/>
</dbReference>
<feature type="compositionally biased region" description="Polar residues" evidence="5">
    <location>
        <begin position="53"/>
        <end position="75"/>
    </location>
</feature>
<dbReference type="InterPro" id="IPR055116">
    <property type="entry name" value="DBF4_BRCT"/>
</dbReference>
<comment type="caution">
    <text evidence="7">The sequence shown here is derived from an EMBL/GenBank/DDBJ whole genome shotgun (WGS) entry which is preliminary data.</text>
</comment>
<dbReference type="InterPro" id="IPR038545">
    <property type="entry name" value="Znf_DBF_sf"/>
</dbReference>
<dbReference type="PROSITE" id="PS51265">
    <property type="entry name" value="ZF_DBF4"/>
    <property type="match status" value="1"/>
</dbReference>